<sequence length="70" mass="7804">MITWYWNGDVMHSNWQGWSLREEGGDKKIVSVATRTTVHESGRAVCVATNDGSSATATIECFEYIPADYC</sequence>
<organism evidence="1 2">
    <name type="scientific">Dictyocaulus viviparus</name>
    <name type="common">Bovine lungworm</name>
    <dbReference type="NCBI Taxonomy" id="29172"/>
    <lineage>
        <taxon>Eukaryota</taxon>
        <taxon>Metazoa</taxon>
        <taxon>Ecdysozoa</taxon>
        <taxon>Nematoda</taxon>
        <taxon>Chromadorea</taxon>
        <taxon>Rhabditida</taxon>
        <taxon>Rhabditina</taxon>
        <taxon>Rhabditomorpha</taxon>
        <taxon>Strongyloidea</taxon>
        <taxon>Metastrongylidae</taxon>
        <taxon>Dictyocaulus</taxon>
    </lineage>
</organism>
<evidence type="ECO:0008006" key="3">
    <source>
        <dbReference type="Google" id="ProtNLM"/>
    </source>
</evidence>
<proteinExistence type="predicted"/>
<reference evidence="1 2" key="1">
    <citation type="submission" date="2013-11" db="EMBL/GenBank/DDBJ databases">
        <title>Draft genome of the bovine lungworm Dictyocaulus viviparus.</title>
        <authorList>
            <person name="Mitreva M."/>
        </authorList>
    </citation>
    <scope>NUCLEOTIDE SEQUENCE [LARGE SCALE GENOMIC DNA]</scope>
    <source>
        <strain evidence="1 2">HannoverDv2000</strain>
    </source>
</reference>
<gene>
    <name evidence="1" type="ORF">DICVIV_13440</name>
</gene>
<dbReference type="Proteomes" id="UP000053766">
    <property type="component" value="Unassembled WGS sequence"/>
</dbReference>
<dbReference type="InterPro" id="IPR036179">
    <property type="entry name" value="Ig-like_dom_sf"/>
</dbReference>
<name>A0A0D8X7R3_DICVI</name>
<dbReference type="InterPro" id="IPR013783">
    <property type="entry name" value="Ig-like_fold"/>
</dbReference>
<reference evidence="2" key="2">
    <citation type="journal article" date="2016" name="Sci. Rep.">
        <title>Dictyocaulus viviparus genome, variome and transcriptome elucidate lungworm biology and support future intervention.</title>
        <authorList>
            <person name="McNulty S.N."/>
            <person name="Strube C."/>
            <person name="Rosa B.A."/>
            <person name="Martin J.C."/>
            <person name="Tyagi R."/>
            <person name="Choi Y.J."/>
            <person name="Wang Q."/>
            <person name="Hallsworth Pepin K."/>
            <person name="Zhang X."/>
            <person name="Ozersky P."/>
            <person name="Wilson R.K."/>
            <person name="Sternberg P.W."/>
            <person name="Gasser R.B."/>
            <person name="Mitreva M."/>
        </authorList>
    </citation>
    <scope>NUCLEOTIDE SEQUENCE [LARGE SCALE GENOMIC DNA]</scope>
    <source>
        <strain evidence="2">HannoverDv2000</strain>
    </source>
</reference>
<evidence type="ECO:0000313" key="1">
    <source>
        <dbReference type="EMBL" id="KJH40600.1"/>
    </source>
</evidence>
<dbReference type="SUPFAM" id="SSF48726">
    <property type="entry name" value="Immunoglobulin"/>
    <property type="match status" value="1"/>
</dbReference>
<accession>A0A0D8X7R3</accession>
<dbReference type="AlphaFoldDB" id="A0A0D8X7R3"/>
<evidence type="ECO:0000313" key="2">
    <source>
        <dbReference type="Proteomes" id="UP000053766"/>
    </source>
</evidence>
<dbReference type="EMBL" id="KN717090">
    <property type="protein sequence ID" value="KJH40600.1"/>
    <property type="molecule type" value="Genomic_DNA"/>
</dbReference>
<dbReference type="STRING" id="29172.A0A0D8X7R3"/>
<dbReference type="Gene3D" id="2.60.40.10">
    <property type="entry name" value="Immunoglobulins"/>
    <property type="match status" value="1"/>
</dbReference>
<keyword evidence="2" id="KW-1185">Reference proteome</keyword>
<protein>
    <recommendedName>
        <fullName evidence="3">Ig-like domain-containing protein</fullName>
    </recommendedName>
</protein>